<feature type="chain" id="PRO_5046976517" description="DUF8094 domain-containing protein" evidence="2">
    <location>
        <begin position="41"/>
        <end position="362"/>
    </location>
</feature>
<dbReference type="Proteomes" id="UP000698222">
    <property type="component" value="Unassembled WGS sequence"/>
</dbReference>
<gene>
    <name evidence="4" type="ORF">JOF44_000937</name>
</gene>
<protein>
    <recommendedName>
        <fullName evidence="3">DUF8094 domain-containing protein</fullName>
    </recommendedName>
</protein>
<feature type="signal peptide" evidence="2">
    <location>
        <begin position="1"/>
        <end position="40"/>
    </location>
</feature>
<accession>A0ABS4YH08</accession>
<dbReference type="InterPro" id="IPR058407">
    <property type="entry name" value="DUF8094"/>
</dbReference>
<evidence type="ECO:0000313" key="4">
    <source>
        <dbReference type="EMBL" id="MBP2408034.1"/>
    </source>
</evidence>
<evidence type="ECO:0000256" key="1">
    <source>
        <dbReference type="SAM" id="MobiDB-lite"/>
    </source>
</evidence>
<feature type="region of interest" description="Disordered" evidence="1">
    <location>
        <begin position="41"/>
        <end position="65"/>
    </location>
</feature>
<reference evidence="4 5" key="1">
    <citation type="submission" date="2021-03" db="EMBL/GenBank/DDBJ databases">
        <title>Sequencing the genomes of 1000 actinobacteria strains.</title>
        <authorList>
            <person name="Klenk H.-P."/>
        </authorList>
    </citation>
    <scope>NUCLEOTIDE SEQUENCE [LARGE SCALE GENOMIC DNA]</scope>
    <source>
        <strain evidence="4 5">DSM 14564</strain>
    </source>
</reference>
<evidence type="ECO:0000256" key="2">
    <source>
        <dbReference type="SAM" id="SignalP"/>
    </source>
</evidence>
<proteinExistence type="predicted"/>
<sequence>MSTRRLHRTAWKDHQMTSRPVARRGLLIGAGSLLAGSVLAACGSDPEPPPAPPQGPKASEPTPVNTTEQLTTVVKEVNADVVQADTSLKSEELAPRVSGSAVHFRKAAYAMIEKAEEWKDYLDVPGAELAVPLTTVTAGFPRSSIALVQDPEQDGVRHFVALQQVDARSPYTSWGWARQLGGIEMPSVSDARVGAENVAVDADDLLMTPAKALELYAKVLTDGDKADPDDVLADDPFTTTRHEQIQGERKDLNAGVEKDEAATIRETYAVHDKEFVGLRTDDGGAIVMGTLKSTRTVTVQDGATMRYTEDNQYTEVAGTKEFTDEYLRTYGTHVALYIPPRDADAPIQPIGASLTTLTVTGQ</sequence>
<feature type="compositionally biased region" description="Pro residues" evidence="1">
    <location>
        <begin position="46"/>
        <end position="55"/>
    </location>
</feature>
<dbReference type="Pfam" id="PF26366">
    <property type="entry name" value="DUF8094"/>
    <property type="match status" value="1"/>
</dbReference>
<keyword evidence="2" id="KW-0732">Signal</keyword>
<dbReference type="RefSeq" id="WP_209887927.1">
    <property type="nucleotide sequence ID" value="NZ_BAAAJV010000002.1"/>
</dbReference>
<evidence type="ECO:0000259" key="3">
    <source>
        <dbReference type="Pfam" id="PF26366"/>
    </source>
</evidence>
<keyword evidence="5" id="KW-1185">Reference proteome</keyword>
<evidence type="ECO:0000313" key="5">
    <source>
        <dbReference type="Proteomes" id="UP000698222"/>
    </source>
</evidence>
<comment type="caution">
    <text evidence="4">The sequence shown here is derived from an EMBL/GenBank/DDBJ whole genome shotgun (WGS) entry which is preliminary data.</text>
</comment>
<feature type="domain" description="DUF8094" evidence="3">
    <location>
        <begin position="62"/>
        <end position="329"/>
    </location>
</feature>
<organism evidence="4 5">
    <name type="scientific">Brachybacterium fresconis</name>
    <dbReference type="NCBI Taxonomy" id="173363"/>
    <lineage>
        <taxon>Bacteria</taxon>
        <taxon>Bacillati</taxon>
        <taxon>Actinomycetota</taxon>
        <taxon>Actinomycetes</taxon>
        <taxon>Micrococcales</taxon>
        <taxon>Dermabacteraceae</taxon>
        <taxon>Brachybacterium</taxon>
    </lineage>
</organism>
<name>A0ABS4YH08_9MICO</name>
<dbReference type="EMBL" id="JAGIOC010000001">
    <property type="protein sequence ID" value="MBP2408034.1"/>
    <property type="molecule type" value="Genomic_DNA"/>
</dbReference>